<dbReference type="SMR" id="B3LVD4"/>
<dbReference type="Pfam" id="PF00096">
    <property type="entry name" value="zf-C2H2"/>
    <property type="match status" value="2"/>
</dbReference>
<evidence type="ECO:0000313" key="10">
    <source>
        <dbReference type="Proteomes" id="UP000007801"/>
    </source>
</evidence>
<dbReference type="Pfam" id="PF13912">
    <property type="entry name" value="zf-C2H2_6"/>
    <property type="match status" value="1"/>
</dbReference>
<name>B3LVD4_DROAN</name>
<dbReference type="InterPro" id="IPR013087">
    <property type="entry name" value="Znf_C2H2_type"/>
</dbReference>
<organism evidence="9 10">
    <name type="scientific">Drosophila ananassae</name>
    <name type="common">Fruit fly</name>
    <dbReference type="NCBI Taxonomy" id="7217"/>
    <lineage>
        <taxon>Eukaryota</taxon>
        <taxon>Metazoa</taxon>
        <taxon>Ecdysozoa</taxon>
        <taxon>Arthropoda</taxon>
        <taxon>Hexapoda</taxon>
        <taxon>Insecta</taxon>
        <taxon>Pterygota</taxon>
        <taxon>Neoptera</taxon>
        <taxon>Endopterygota</taxon>
        <taxon>Diptera</taxon>
        <taxon>Brachycera</taxon>
        <taxon>Muscomorpha</taxon>
        <taxon>Ephydroidea</taxon>
        <taxon>Drosophilidae</taxon>
        <taxon>Drosophila</taxon>
        <taxon>Sophophora</taxon>
    </lineage>
</organism>
<feature type="binding site" evidence="6">
    <location>
        <position position="66"/>
    </location>
    <ligand>
        <name>Zn(2+)</name>
        <dbReference type="ChEBI" id="CHEBI:29105"/>
    </ligand>
</feature>
<evidence type="ECO:0000256" key="5">
    <source>
        <dbReference type="PROSITE-ProRule" id="PRU00042"/>
    </source>
</evidence>
<evidence type="ECO:0000259" key="7">
    <source>
        <dbReference type="PROSITE" id="PS50157"/>
    </source>
</evidence>
<evidence type="ECO:0000259" key="8">
    <source>
        <dbReference type="PROSITE" id="PS51915"/>
    </source>
</evidence>
<dbReference type="SUPFAM" id="SSF57716">
    <property type="entry name" value="Glucocorticoid receptor-like (DNA-binding domain)"/>
    <property type="match status" value="1"/>
</dbReference>
<feature type="domain" description="C2H2-type" evidence="7">
    <location>
        <begin position="466"/>
        <end position="494"/>
    </location>
</feature>
<reference evidence="9 10" key="1">
    <citation type="journal article" date="2007" name="Nature">
        <title>Evolution of genes and genomes on the Drosophila phylogeny.</title>
        <authorList>
            <consortium name="Drosophila 12 Genomes Consortium"/>
            <person name="Clark A.G."/>
            <person name="Eisen M.B."/>
            <person name="Smith D.R."/>
            <person name="Bergman C.M."/>
            <person name="Oliver B."/>
            <person name="Markow T.A."/>
            <person name="Kaufman T.C."/>
            <person name="Kellis M."/>
            <person name="Gelbart W."/>
            <person name="Iyer V.N."/>
            <person name="Pollard D.A."/>
            <person name="Sackton T.B."/>
            <person name="Larracuente A.M."/>
            <person name="Singh N.D."/>
            <person name="Abad J.P."/>
            <person name="Abt D.N."/>
            <person name="Adryan B."/>
            <person name="Aguade M."/>
            <person name="Akashi H."/>
            <person name="Anderson W.W."/>
            <person name="Aquadro C.F."/>
            <person name="Ardell D.H."/>
            <person name="Arguello R."/>
            <person name="Artieri C.G."/>
            <person name="Barbash D.A."/>
            <person name="Barker D."/>
            <person name="Barsanti P."/>
            <person name="Batterham P."/>
            <person name="Batzoglou S."/>
            <person name="Begun D."/>
            <person name="Bhutkar A."/>
            <person name="Blanco E."/>
            <person name="Bosak S.A."/>
            <person name="Bradley R.K."/>
            <person name="Brand A.D."/>
            <person name="Brent M.R."/>
            <person name="Brooks A.N."/>
            <person name="Brown R.H."/>
            <person name="Butlin R.K."/>
            <person name="Caggese C."/>
            <person name="Calvi B.R."/>
            <person name="Bernardo de Carvalho A."/>
            <person name="Caspi A."/>
            <person name="Castrezana S."/>
            <person name="Celniker S.E."/>
            <person name="Chang J.L."/>
            <person name="Chapple C."/>
            <person name="Chatterji S."/>
            <person name="Chinwalla A."/>
            <person name="Civetta A."/>
            <person name="Clifton S.W."/>
            <person name="Comeron J.M."/>
            <person name="Costello J.C."/>
            <person name="Coyne J.A."/>
            <person name="Daub J."/>
            <person name="David R.G."/>
            <person name="Delcher A.L."/>
            <person name="Delehaunty K."/>
            <person name="Do C.B."/>
            <person name="Ebling H."/>
            <person name="Edwards K."/>
            <person name="Eickbush T."/>
            <person name="Evans J.D."/>
            <person name="Filipski A."/>
            <person name="Findeiss S."/>
            <person name="Freyhult E."/>
            <person name="Fulton L."/>
            <person name="Fulton R."/>
            <person name="Garcia A.C."/>
            <person name="Gardiner A."/>
            <person name="Garfield D.A."/>
            <person name="Garvin B.E."/>
            <person name="Gibson G."/>
            <person name="Gilbert D."/>
            <person name="Gnerre S."/>
            <person name="Godfrey J."/>
            <person name="Good R."/>
            <person name="Gotea V."/>
            <person name="Gravely B."/>
            <person name="Greenberg A.J."/>
            <person name="Griffiths-Jones S."/>
            <person name="Gross S."/>
            <person name="Guigo R."/>
            <person name="Gustafson E.A."/>
            <person name="Haerty W."/>
            <person name="Hahn M.W."/>
            <person name="Halligan D.L."/>
            <person name="Halpern A.L."/>
            <person name="Halter G.M."/>
            <person name="Han M.V."/>
            <person name="Heger A."/>
            <person name="Hillier L."/>
            <person name="Hinrichs A.S."/>
            <person name="Holmes I."/>
            <person name="Hoskins R.A."/>
            <person name="Hubisz M.J."/>
            <person name="Hultmark D."/>
            <person name="Huntley M.A."/>
            <person name="Jaffe D.B."/>
            <person name="Jagadeeshan S."/>
            <person name="Jeck W.R."/>
            <person name="Johnson J."/>
            <person name="Jones C.D."/>
            <person name="Jordan W.C."/>
            <person name="Karpen G.H."/>
            <person name="Kataoka E."/>
            <person name="Keightley P.D."/>
            <person name="Kheradpour P."/>
            <person name="Kirkness E.F."/>
            <person name="Koerich L.B."/>
            <person name="Kristiansen K."/>
            <person name="Kudrna D."/>
            <person name="Kulathinal R.J."/>
            <person name="Kumar S."/>
            <person name="Kwok R."/>
            <person name="Lander E."/>
            <person name="Langley C.H."/>
            <person name="Lapoint R."/>
            <person name="Lazzaro B.P."/>
            <person name="Lee S.J."/>
            <person name="Levesque L."/>
            <person name="Li R."/>
            <person name="Lin C.F."/>
            <person name="Lin M.F."/>
            <person name="Lindblad-Toh K."/>
            <person name="Llopart A."/>
            <person name="Long M."/>
            <person name="Low L."/>
            <person name="Lozovsky E."/>
            <person name="Lu J."/>
            <person name="Luo M."/>
            <person name="Machado C.A."/>
            <person name="Makalowski W."/>
            <person name="Marzo M."/>
            <person name="Matsuda M."/>
            <person name="Matzkin L."/>
            <person name="McAllister B."/>
            <person name="McBride C.S."/>
            <person name="McKernan B."/>
            <person name="McKernan K."/>
            <person name="Mendez-Lago M."/>
            <person name="Minx P."/>
            <person name="Mollenhauer M.U."/>
            <person name="Montooth K."/>
            <person name="Mount S.M."/>
            <person name="Mu X."/>
            <person name="Myers E."/>
            <person name="Negre B."/>
            <person name="Newfeld S."/>
            <person name="Nielsen R."/>
            <person name="Noor M.A."/>
            <person name="O'Grady P."/>
            <person name="Pachter L."/>
            <person name="Papaceit M."/>
            <person name="Parisi M.J."/>
            <person name="Parisi M."/>
            <person name="Parts L."/>
            <person name="Pedersen J.S."/>
            <person name="Pesole G."/>
            <person name="Phillippy A.M."/>
            <person name="Ponting C.P."/>
            <person name="Pop M."/>
            <person name="Porcelli D."/>
            <person name="Powell J.R."/>
            <person name="Prohaska S."/>
            <person name="Pruitt K."/>
            <person name="Puig M."/>
            <person name="Quesneville H."/>
            <person name="Ram K.R."/>
            <person name="Rand D."/>
            <person name="Rasmussen M.D."/>
            <person name="Reed L.K."/>
            <person name="Reenan R."/>
            <person name="Reily A."/>
            <person name="Remington K.A."/>
            <person name="Rieger T.T."/>
            <person name="Ritchie M.G."/>
            <person name="Robin C."/>
            <person name="Rogers Y.H."/>
            <person name="Rohde C."/>
            <person name="Rozas J."/>
            <person name="Rubenfield M.J."/>
            <person name="Ruiz A."/>
            <person name="Russo S."/>
            <person name="Salzberg S.L."/>
            <person name="Sanchez-Gracia A."/>
            <person name="Saranga D.J."/>
            <person name="Sato H."/>
            <person name="Schaeffer S.W."/>
            <person name="Schatz M.C."/>
            <person name="Schlenke T."/>
            <person name="Schwartz R."/>
            <person name="Segarra C."/>
            <person name="Singh R.S."/>
            <person name="Sirot L."/>
            <person name="Sirota M."/>
            <person name="Sisneros N.B."/>
            <person name="Smith C.D."/>
            <person name="Smith T.F."/>
            <person name="Spieth J."/>
            <person name="Stage D.E."/>
            <person name="Stark A."/>
            <person name="Stephan W."/>
            <person name="Strausberg R.L."/>
            <person name="Strempel S."/>
            <person name="Sturgill D."/>
            <person name="Sutton G."/>
            <person name="Sutton G.G."/>
            <person name="Tao W."/>
            <person name="Teichmann S."/>
            <person name="Tobari Y.N."/>
            <person name="Tomimura Y."/>
            <person name="Tsolas J.M."/>
            <person name="Valente V.L."/>
            <person name="Venter E."/>
            <person name="Venter J.C."/>
            <person name="Vicario S."/>
            <person name="Vieira F.G."/>
            <person name="Vilella A.J."/>
            <person name="Villasante A."/>
            <person name="Walenz B."/>
            <person name="Wang J."/>
            <person name="Wasserman M."/>
            <person name="Watts T."/>
            <person name="Wilson D."/>
            <person name="Wilson R.K."/>
            <person name="Wing R.A."/>
            <person name="Wolfner M.F."/>
            <person name="Wong A."/>
            <person name="Wong G.K."/>
            <person name="Wu C.I."/>
            <person name="Wu G."/>
            <person name="Yamamoto D."/>
            <person name="Yang H.P."/>
            <person name="Yang S.P."/>
            <person name="Yorke J.A."/>
            <person name="Yoshida K."/>
            <person name="Zdobnov E."/>
            <person name="Zhang P."/>
            <person name="Zhang Y."/>
            <person name="Zimin A.V."/>
            <person name="Baldwin J."/>
            <person name="Abdouelleil A."/>
            <person name="Abdulkadir J."/>
            <person name="Abebe A."/>
            <person name="Abera B."/>
            <person name="Abreu J."/>
            <person name="Acer S.C."/>
            <person name="Aftuck L."/>
            <person name="Alexander A."/>
            <person name="An P."/>
            <person name="Anderson E."/>
            <person name="Anderson S."/>
            <person name="Arachi H."/>
            <person name="Azer M."/>
            <person name="Bachantsang P."/>
            <person name="Barry A."/>
            <person name="Bayul T."/>
            <person name="Berlin A."/>
            <person name="Bessette D."/>
            <person name="Bloom T."/>
            <person name="Blye J."/>
            <person name="Boguslavskiy L."/>
            <person name="Bonnet C."/>
            <person name="Boukhgalter B."/>
            <person name="Bourzgui I."/>
            <person name="Brown A."/>
            <person name="Cahill P."/>
            <person name="Channer S."/>
            <person name="Cheshatsang Y."/>
            <person name="Chuda L."/>
            <person name="Citroen M."/>
            <person name="Collymore A."/>
            <person name="Cooke P."/>
            <person name="Costello M."/>
            <person name="D'Aco K."/>
            <person name="Daza R."/>
            <person name="De Haan G."/>
            <person name="DeGray S."/>
            <person name="DeMaso C."/>
            <person name="Dhargay N."/>
            <person name="Dooley K."/>
            <person name="Dooley E."/>
            <person name="Doricent M."/>
            <person name="Dorje P."/>
            <person name="Dorjee K."/>
            <person name="Dupes A."/>
            <person name="Elong R."/>
            <person name="Falk J."/>
            <person name="Farina A."/>
            <person name="Faro S."/>
            <person name="Ferguson D."/>
            <person name="Fisher S."/>
            <person name="Foley C.D."/>
            <person name="Franke A."/>
            <person name="Friedrich D."/>
            <person name="Gadbois L."/>
            <person name="Gearin G."/>
            <person name="Gearin C.R."/>
            <person name="Giannoukos G."/>
            <person name="Goode T."/>
            <person name="Graham J."/>
            <person name="Grandbois E."/>
            <person name="Grewal S."/>
            <person name="Gyaltsen K."/>
            <person name="Hafez N."/>
            <person name="Hagos B."/>
            <person name="Hall J."/>
            <person name="Henson C."/>
            <person name="Hollinger A."/>
            <person name="Honan T."/>
            <person name="Huard M.D."/>
            <person name="Hughes L."/>
            <person name="Hurhula B."/>
            <person name="Husby M.E."/>
            <person name="Kamat A."/>
            <person name="Kanga B."/>
            <person name="Kashin S."/>
            <person name="Khazanovich D."/>
            <person name="Kisner P."/>
            <person name="Lance K."/>
            <person name="Lara M."/>
            <person name="Lee W."/>
            <person name="Lennon N."/>
            <person name="Letendre F."/>
            <person name="LeVine R."/>
            <person name="Lipovsky A."/>
            <person name="Liu X."/>
            <person name="Liu J."/>
            <person name="Liu S."/>
            <person name="Lokyitsang T."/>
            <person name="Lokyitsang Y."/>
            <person name="Lubonja R."/>
            <person name="Lui A."/>
            <person name="MacDonald P."/>
            <person name="Magnisalis V."/>
            <person name="Maru K."/>
            <person name="Matthews C."/>
            <person name="McCusker W."/>
            <person name="McDonough S."/>
            <person name="Mehta T."/>
            <person name="Meldrim J."/>
            <person name="Meneus L."/>
            <person name="Mihai O."/>
            <person name="Mihalev A."/>
            <person name="Mihova T."/>
            <person name="Mittelman R."/>
            <person name="Mlenga V."/>
            <person name="Montmayeur A."/>
            <person name="Mulrain L."/>
            <person name="Navidi A."/>
            <person name="Naylor J."/>
            <person name="Negash T."/>
            <person name="Nguyen T."/>
            <person name="Nguyen N."/>
            <person name="Nicol R."/>
            <person name="Norbu C."/>
            <person name="Norbu N."/>
            <person name="Novod N."/>
            <person name="O'Neill B."/>
            <person name="Osman S."/>
            <person name="Markiewicz E."/>
            <person name="Oyono O.L."/>
            <person name="Patti C."/>
            <person name="Phunkhang P."/>
            <person name="Pierre F."/>
            <person name="Priest M."/>
            <person name="Raghuraman S."/>
            <person name="Rege F."/>
            <person name="Reyes R."/>
            <person name="Rise C."/>
            <person name="Rogov P."/>
            <person name="Ross K."/>
            <person name="Ryan E."/>
            <person name="Settipalli S."/>
            <person name="Shea T."/>
            <person name="Sherpa N."/>
            <person name="Shi L."/>
            <person name="Shih D."/>
            <person name="Sparrow T."/>
            <person name="Spaulding J."/>
            <person name="Stalker J."/>
            <person name="Stange-Thomann N."/>
            <person name="Stavropoulos S."/>
            <person name="Stone C."/>
            <person name="Strader C."/>
            <person name="Tesfaye S."/>
            <person name="Thomson T."/>
            <person name="Thoulutsang Y."/>
            <person name="Thoulutsang D."/>
            <person name="Topham K."/>
            <person name="Topping I."/>
            <person name="Tsamla T."/>
            <person name="Vassiliev H."/>
            <person name="Vo A."/>
            <person name="Wangchuk T."/>
            <person name="Wangdi T."/>
            <person name="Weiand M."/>
            <person name="Wilkinson J."/>
            <person name="Wilson A."/>
            <person name="Yadav S."/>
            <person name="Young G."/>
            <person name="Yu Q."/>
            <person name="Zembek L."/>
            <person name="Zhong D."/>
            <person name="Zimmer A."/>
            <person name="Zwirko Z."/>
            <person name="Jaffe D.B."/>
            <person name="Alvarez P."/>
            <person name="Brockman W."/>
            <person name="Butler J."/>
            <person name="Chin C."/>
            <person name="Gnerre S."/>
            <person name="Grabherr M."/>
            <person name="Kleber M."/>
            <person name="Mauceli E."/>
            <person name="MacCallum I."/>
        </authorList>
    </citation>
    <scope>NUCLEOTIDE SEQUENCE [LARGE SCALE GENOMIC DNA]</scope>
    <source>
        <strain evidence="10">Tucson 14024-0371.13</strain>
    </source>
</reference>
<keyword evidence="3 5" id="KW-0863">Zinc-finger</keyword>
<feature type="binding site" evidence="6">
    <location>
        <position position="14"/>
    </location>
    <ligand>
        <name>Zn(2+)</name>
        <dbReference type="ChEBI" id="CHEBI:29105"/>
    </ligand>
</feature>
<feature type="binding site" evidence="6">
    <location>
        <position position="11"/>
    </location>
    <ligand>
        <name>Zn(2+)</name>
        <dbReference type="ChEBI" id="CHEBI:29105"/>
    </ligand>
</feature>
<evidence type="ECO:0000256" key="3">
    <source>
        <dbReference type="ARBA" id="ARBA00022771"/>
    </source>
</evidence>
<dbReference type="Proteomes" id="UP000007801">
    <property type="component" value="Unassembled WGS sequence"/>
</dbReference>
<evidence type="ECO:0000256" key="4">
    <source>
        <dbReference type="ARBA" id="ARBA00022833"/>
    </source>
</evidence>
<dbReference type="FunCoup" id="B3LVD4">
    <property type="interactions" value="248"/>
</dbReference>
<protein>
    <submittedName>
        <fullName evidence="9">Uncharacterized protein, isoform E</fullName>
    </submittedName>
</protein>
<dbReference type="PANTHER" id="PTHR24379:SF117">
    <property type="entry name" value="ZINC FINGER PROTEIN WECKLE"/>
    <property type="match status" value="1"/>
</dbReference>
<dbReference type="FunFam" id="3.40.1800.20:FF:000002">
    <property type="entry name" value="Weckle, isoform B"/>
    <property type="match status" value="1"/>
</dbReference>
<evidence type="ECO:0000256" key="6">
    <source>
        <dbReference type="PROSITE-ProRule" id="PRU01263"/>
    </source>
</evidence>
<dbReference type="AlphaFoldDB" id="B3LVD4"/>
<evidence type="ECO:0000256" key="2">
    <source>
        <dbReference type="ARBA" id="ARBA00022737"/>
    </source>
</evidence>
<dbReference type="PROSITE" id="PS51915">
    <property type="entry name" value="ZAD"/>
    <property type="match status" value="1"/>
</dbReference>
<feature type="domain" description="C2H2-type" evidence="7">
    <location>
        <begin position="326"/>
        <end position="354"/>
    </location>
</feature>
<evidence type="ECO:0000256" key="1">
    <source>
        <dbReference type="ARBA" id="ARBA00022723"/>
    </source>
</evidence>
<evidence type="ECO:0000313" key="9">
    <source>
        <dbReference type="EMBL" id="EDV41462.2"/>
    </source>
</evidence>
<dbReference type="InParanoid" id="B3LVD4"/>
<dbReference type="STRING" id="7217.B3LVD4"/>
<keyword evidence="4 6" id="KW-0862">Zinc</keyword>
<dbReference type="GO" id="GO:0008270">
    <property type="term" value="F:zinc ion binding"/>
    <property type="evidence" value="ECO:0007669"/>
    <property type="project" value="UniProtKB-UniRule"/>
</dbReference>
<feature type="domain" description="C2H2-type" evidence="7">
    <location>
        <begin position="410"/>
        <end position="437"/>
    </location>
</feature>
<dbReference type="OrthoDB" id="6077919at2759"/>
<dbReference type="EMBL" id="CH902617">
    <property type="protein sequence ID" value="EDV41462.2"/>
    <property type="molecule type" value="Genomic_DNA"/>
</dbReference>
<feature type="domain" description="C2H2-type" evidence="7">
    <location>
        <begin position="383"/>
        <end position="405"/>
    </location>
</feature>
<feature type="domain" description="ZAD" evidence="8">
    <location>
        <begin position="9"/>
        <end position="90"/>
    </location>
</feature>
<dbReference type="InterPro" id="IPR036236">
    <property type="entry name" value="Znf_C2H2_sf"/>
</dbReference>
<dbReference type="FunFam" id="3.30.160.60:FF:002536">
    <property type="entry name" value="zinc finger protein weckle-like"/>
    <property type="match status" value="1"/>
</dbReference>
<dbReference type="InterPro" id="IPR012934">
    <property type="entry name" value="Znf_AD"/>
</dbReference>
<keyword evidence="10" id="KW-1185">Reference proteome</keyword>
<dbReference type="PROSITE" id="PS00028">
    <property type="entry name" value="ZINC_FINGER_C2H2_1"/>
    <property type="match status" value="6"/>
</dbReference>
<dbReference type="eggNOG" id="KOG1721">
    <property type="taxonomic scope" value="Eukaryota"/>
</dbReference>
<dbReference type="HOGENOM" id="CLU_002678_94_14_1"/>
<accession>B3LVD4</accession>
<proteinExistence type="predicted"/>
<dbReference type="PROSITE" id="PS50157">
    <property type="entry name" value="ZINC_FINGER_C2H2_2"/>
    <property type="match status" value="6"/>
</dbReference>
<dbReference type="SMART" id="SM00355">
    <property type="entry name" value="ZnF_C2H2"/>
    <property type="match status" value="6"/>
</dbReference>
<dbReference type="PANTHER" id="PTHR24379">
    <property type="entry name" value="KRAB AND ZINC FINGER DOMAIN-CONTAINING"/>
    <property type="match status" value="1"/>
</dbReference>
<dbReference type="SUPFAM" id="SSF57667">
    <property type="entry name" value="beta-beta-alpha zinc fingers"/>
    <property type="match status" value="3"/>
</dbReference>
<dbReference type="Gene3D" id="3.30.160.60">
    <property type="entry name" value="Classic Zinc Finger"/>
    <property type="match status" value="4"/>
</dbReference>
<keyword evidence="2" id="KW-0677">Repeat</keyword>
<feature type="domain" description="C2H2-type" evidence="7">
    <location>
        <begin position="355"/>
        <end position="382"/>
    </location>
</feature>
<feature type="domain" description="C2H2-type" evidence="7">
    <location>
        <begin position="438"/>
        <end position="465"/>
    </location>
</feature>
<dbReference type="SMART" id="SM00868">
    <property type="entry name" value="zf-AD"/>
    <property type="match status" value="1"/>
</dbReference>
<gene>
    <name evidence="9" type="primary">Dana\GF17497</name>
    <name evidence="9" type="synonym">dana_GLEANR_18761</name>
    <name evidence="9" type="ORF">GF17497</name>
</gene>
<dbReference type="GO" id="GO:0005634">
    <property type="term" value="C:nucleus"/>
    <property type="evidence" value="ECO:0007669"/>
    <property type="project" value="InterPro"/>
</dbReference>
<sequence length="520" mass="59717">MKNNSHWLNWCRLCAKDDAKSNVKLQRSEQTCPQTWDNVLIGAIRKYFEVHMILEDEFSSVLCTECYTLISELIDFAEHVTKVQAIFEVLHRSETKADMQLDVAALRQQYGLCVDDWSHIIKPMPSPEVQLKNIPKEGNSNIINNCKQAVTNVKLRPISNESPKKQKFGKVRVAKKEMECYPNSLDLDILKREFIDLGPILMEKTLVNHESDVDTEDEIVPSNYPIESSLHFNSSSSTIQAIKFEVRDSSNIESVHFSEPTTTLEDVGVLSELPEADVLKSNKKLKRGHMDCRRCGKGYRNHASYLKHTERECQKVKHEIKTVKTTFCEVCNKTLSSVTALKLHKEGMHQNVKPYICDSCGKQLKTITALNEHKLVHTDSRPFECTICKAGFKNRARLKAHHQIHEEPSFVCNICGKKLQTRRTWNMHKVVHIEERRLKCDVCGALFKRSKTLKTHLLSHTGLRPYLCNFCGKSFACNANCRSHKEKKHAEEMQKQEGILQSSRLSVPTLEELRVMTQKK</sequence>
<dbReference type="Gene3D" id="3.40.1800.20">
    <property type="match status" value="1"/>
</dbReference>
<dbReference type="FunFam" id="3.30.160.60:FF:002290">
    <property type="entry name" value="Weckle, isoform B"/>
    <property type="match status" value="1"/>
</dbReference>
<dbReference type="Pfam" id="PF12874">
    <property type="entry name" value="zf-met"/>
    <property type="match status" value="1"/>
</dbReference>
<feature type="binding site" evidence="6">
    <location>
        <position position="63"/>
    </location>
    <ligand>
        <name>Zn(2+)</name>
        <dbReference type="ChEBI" id="CHEBI:29105"/>
    </ligand>
</feature>
<keyword evidence="1 6" id="KW-0479">Metal-binding</keyword>